<proteinExistence type="predicted"/>
<dbReference type="Proteomes" id="UP000886740">
    <property type="component" value="Unassembled WGS sequence"/>
</dbReference>
<comment type="caution">
    <text evidence="1">The sequence shown here is derived from an EMBL/GenBank/DDBJ whole genome shotgun (WGS) entry which is preliminary data.</text>
</comment>
<protein>
    <submittedName>
        <fullName evidence="1">DUF3791 domain-containing protein</fullName>
    </submittedName>
</protein>
<name>A0A9D1XB41_9BACT</name>
<dbReference type="Pfam" id="PF12668">
    <property type="entry name" value="DUF3791"/>
    <property type="match status" value="1"/>
</dbReference>
<dbReference type="AlphaFoldDB" id="A0A9D1XB41"/>
<dbReference type="InterPro" id="IPR024269">
    <property type="entry name" value="DUF3791"/>
</dbReference>
<accession>A0A9D1XB41</accession>
<evidence type="ECO:0000313" key="1">
    <source>
        <dbReference type="EMBL" id="HIX75960.1"/>
    </source>
</evidence>
<sequence length="75" mass="8672">MERQLQNRVTYIIYCINAFAERYQLSSKQAFAYLKRFQGMAFLDECYEAEHQLSIQDAVNDLSIICKRNGGGLGE</sequence>
<reference evidence="1" key="1">
    <citation type="journal article" date="2021" name="PeerJ">
        <title>Extensive microbial diversity within the chicken gut microbiome revealed by metagenomics and culture.</title>
        <authorList>
            <person name="Gilroy R."/>
            <person name="Ravi A."/>
            <person name="Getino M."/>
            <person name="Pursley I."/>
            <person name="Horton D.L."/>
            <person name="Alikhan N.F."/>
            <person name="Baker D."/>
            <person name="Gharbi K."/>
            <person name="Hall N."/>
            <person name="Watson M."/>
            <person name="Adriaenssens E.M."/>
            <person name="Foster-Nyarko E."/>
            <person name="Jarju S."/>
            <person name="Secka A."/>
            <person name="Antonio M."/>
            <person name="Oren A."/>
            <person name="Chaudhuri R.R."/>
            <person name="La Ragione R."/>
            <person name="Hildebrand F."/>
            <person name="Pallen M.J."/>
        </authorList>
    </citation>
    <scope>NUCLEOTIDE SEQUENCE</scope>
    <source>
        <strain evidence="1">ChiGjej6B6-14162</strain>
    </source>
</reference>
<dbReference type="EMBL" id="DXEL01000088">
    <property type="protein sequence ID" value="HIX75960.1"/>
    <property type="molecule type" value="Genomic_DNA"/>
</dbReference>
<gene>
    <name evidence="1" type="ORF">H9977_13150</name>
</gene>
<organism evidence="1 2">
    <name type="scientific">Candidatus Parabacteroides intestinipullorum</name>
    <dbReference type="NCBI Taxonomy" id="2838723"/>
    <lineage>
        <taxon>Bacteria</taxon>
        <taxon>Pseudomonadati</taxon>
        <taxon>Bacteroidota</taxon>
        <taxon>Bacteroidia</taxon>
        <taxon>Bacteroidales</taxon>
        <taxon>Tannerellaceae</taxon>
        <taxon>Parabacteroides</taxon>
    </lineage>
</organism>
<reference evidence="1" key="2">
    <citation type="submission" date="2021-04" db="EMBL/GenBank/DDBJ databases">
        <authorList>
            <person name="Gilroy R."/>
        </authorList>
    </citation>
    <scope>NUCLEOTIDE SEQUENCE</scope>
    <source>
        <strain evidence="1">ChiGjej6B6-14162</strain>
    </source>
</reference>
<evidence type="ECO:0000313" key="2">
    <source>
        <dbReference type="Proteomes" id="UP000886740"/>
    </source>
</evidence>